<dbReference type="STRING" id="8081.ENSPREP00000015699"/>
<evidence type="ECO:0000256" key="1">
    <source>
        <dbReference type="ARBA" id="ARBA00022441"/>
    </source>
</evidence>
<dbReference type="GO" id="GO:0016567">
    <property type="term" value="P:protein ubiquitination"/>
    <property type="evidence" value="ECO:0007669"/>
    <property type="project" value="UniProtKB-UniPathway"/>
</dbReference>
<dbReference type="Pfam" id="PF07707">
    <property type="entry name" value="BACK"/>
    <property type="match status" value="1"/>
</dbReference>
<dbReference type="PANTHER" id="PTHR24412">
    <property type="entry name" value="KELCH PROTEIN"/>
    <property type="match status" value="1"/>
</dbReference>
<accession>A0A3P9P1L4</accession>
<dbReference type="FunFam" id="1.25.40.420:FF:000001">
    <property type="entry name" value="Kelch-like family member 12"/>
    <property type="match status" value="1"/>
</dbReference>
<feature type="domain" description="BACK" evidence="4">
    <location>
        <begin position="70"/>
        <end position="148"/>
    </location>
</feature>
<evidence type="ECO:0000313" key="5">
    <source>
        <dbReference type="Ensembl" id="ENSPREP00000015699.1"/>
    </source>
</evidence>
<dbReference type="Ensembl" id="ENSPRET00000015863.1">
    <property type="protein sequence ID" value="ENSPREP00000015699.1"/>
    <property type="gene ID" value="ENSPREG00000010595.1"/>
</dbReference>
<proteinExistence type="predicted"/>
<dbReference type="SMART" id="SM00875">
    <property type="entry name" value="BACK"/>
    <property type="match status" value="1"/>
</dbReference>
<feature type="region of interest" description="Disordered" evidence="3">
    <location>
        <begin position="203"/>
        <end position="234"/>
    </location>
</feature>
<dbReference type="InterPro" id="IPR000210">
    <property type="entry name" value="BTB/POZ_dom"/>
</dbReference>
<dbReference type="Bgee" id="ENSPREG00000010595">
    <property type="expression patterns" value="Expressed in caudal fin and 1 other cell type or tissue"/>
</dbReference>
<dbReference type="Gene3D" id="3.30.710.10">
    <property type="entry name" value="Potassium Channel Kv1.1, Chain A"/>
    <property type="match status" value="1"/>
</dbReference>
<dbReference type="Pfam" id="PF00651">
    <property type="entry name" value="BTB"/>
    <property type="match status" value="1"/>
</dbReference>
<dbReference type="PANTHER" id="PTHR24412:SF179">
    <property type="entry name" value="KELCH-LIKE PROTEIN 3"/>
    <property type="match status" value="1"/>
</dbReference>
<reference evidence="5" key="3">
    <citation type="submission" date="2025-09" db="UniProtKB">
        <authorList>
            <consortium name="Ensembl"/>
        </authorList>
    </citation>
    <scope>IDENTIFICATION</scope>
    <source>
        <strain evidence="5">Guanapo</strain>
    </source>
</reference>
<dbReference type="GeneTree" id="ENSGT00940000157891"/>
<dbReference type="UniPathway" id="UPA00143"/>
<sequence length="234" mass="25584">MSESKAQQVEIREVDGQTLRKLVDYIYTAEIEVTEDNVQVLLPAASLLQLMDVRQVCCEFLQSQLHPTNCLGIRAFADLHTCTQLLSQAHAYAEQHFSEVVQSEEFLGLSLQQVSSLISSDRLTVSTEEKVCLPARFWSKIPCLCLLQASSPWRGVSTPSAASTARCGNGPWTFTTAPGTSGARRRACRSGAARWGRRCWASCSTPSAASTGASVRRTGPNRTGPPRTSGTKWF</sequence>
<dbReference type="SUPFAM" id="SSF54695">
    <property type="entry name" value="POZ domain"/>
    <property type="match status" value="1"/>
</dbReference>
<reference evidence="5" key="2">
    <citation type="submission" date="2025-08" db="UniProtKB">
        <authorList>
            <consortium name="Ensembl"/>
        </authorList>
    </citation>
    <scope>IDENTIFICATION</scope>
    <source>
        <strain evidence="5">Guanapo</strain>
    </source>
</reference>
<evidence type="ECO:0000259" key="4">
    <source>
        <dbReference type="SMART" id="SM00875"/>
    </source>
</evidence>
<dbReference type="AlphaFoldDB" id="A0A3P9P1L4"/>
<dbReference type="InterPro" id="IPR011705">
    <property type="entry name" value="BACK"/>
</dbReference>
<evidence type="ECO:0000313" key="6">
    <source>
        <dbReference type="Proteomes" id="UP000242638"/>
    </source>
</evidence>
<keyword evidence="6" id="KW-1185">Reference proteome</keyword>
<reference evidence="6" key="1">
    <citation type="submission" date="2013-11" db="EMBL/GenBank/DDBJ databases">
        <title>The genomic landscape of the Guanapo guppy.</title>
        <authorList>
            <person name="Kuenstner A."/>
            <person name="Dreyer C."/>
        </authorList>
    </citation>
    <scope>NUCLEOTIDE SEQUENCE</scope>
    <source>
        <strain evidence="6">Guanapo</strain>
    </source>
</reference>
<organism evidence="5 6">
    <name type="scientific">Poecilia reticulata</name>
    <name type="common">Guppy</name>
    <name type="synonym">Acanthophacelus reticulatus</name>
    <dbReference type="NCBI Taxonomy" id="8081"/>
    <lineage>
        <taxon>Eukaryota</taxon>
        <taxon>Metazoa</taxon>
        <taxon>Chordata</taxon>
        <taxon>Craniata</taxon>
        <taxon>Vertebrata</taxon>
        <taxon>Euteleostomi</taxon>
        <taxon>Actinopterygii</taxon>
        <taxon>Neopterygii</taxon>
        <taxon>Teleostei</taxon>
        <taxon>Neoteleostei</taxon>
        <taxon>Acanthomorphata</taxon>
        <taxon>Ovalentaria</taxon>
        <taxon>Atherinomorphae</taxon>
        <taxon>Cyprinodontiformes</taxon>
        <taxon>Poeciliidae</taxon>
        <taxon>Poeciliinae</taxon>
        <taxon>Poecilia</taxon>
    </lineage>
</organism>
<dbReference type="InterPro" id="IPR011333">
    <property type="entry name" value="SKP1/BTB/POZ_sf"/>
</dbReference>
<name>A0A3P9P1L4_POERE</name>
<evidence type="ECO:0000256" key="3">
    <source>
        <dbReference type="SAM" id="MobiDB-lite"/>
    </source>
</evidence>
<keyword evidence="1" id="KW-0880">Kelch repeat</keyword>
<evidence type="ECO:0000256" key="2">
    <source>
        <dbReference type="ARBA" id="ARBA00022737"/>
    </source>
</evidence>
<keyword evidence="2" id="KW-0677">Repeat</keyword>
<feature type="compositionally biased region" description="Polar residues" evidence="3">
    <location>
        <begin position="204"/>
        <end position="213"/>
    </location>
</feature>
<feature type="compositionally biased region" description="Low complexity" evidence="3">
    <location>
        <begin position="216"/>
        <end position="234"/>
    </location>
</feature>
<dbReference type="Gene3D" id="1.25.40.420">
    <property type="match status" value="1"/>
</dbReference>
<dbReference type="Proteomes" id="UP000242638">
    <property type="component" value="Unassembled WGS sequence"/>
</dbReference>
<protein>
    <recommendedName>
        <fullName evidence="4">BACK domain-containing protein</fullName>
    </recommendedName>
</protein>